<evidence type="ECO:0000256" key="2">
    <source>
        <dbReference type="ARBA" id="ARBA00005417"/>
    </source>
</evidence>
<organism evidence="13 14">
    <name type="scientific">Mycoplasmopsis bovigenitalium</name>
    <dbReference type="NCBI Taxonomy" id="2112"/>
    <lineage>
        <taxon>Bacteria</taxon>
        <taxon>Bacillati</taxon>
        <taxon>Mycoplasmatota</taxon>
        <taxon>Mycoplasmoidales</taxon>
        <taxon>Metamycoplasmataceae</taxon>
        <taxon>Mycoplasmopsis</taxon>
    </lineage>
</organism>
<dbReference type="AlphaFoldDB" id="A0A449A8K5"/>
<keyword evidence="3" id="KW-0813">Transport</keyword>
<dbReference type="GO" id="GO:0016887">
    <property type="term" value="F:ATP hydrolysis activity"/>
    <property type="evidence" value="ECO:0007669"/>
    <property type="project" value="InterPro"/>
</dbReference>
<evidence type="ECO:0000256" key="5">
    <source>
        <dbReference type="ARBA" id="ARBA00022692"/>
    </source>
</evidence>
<evidence type="ECO:0000256" key="7">
    <source>
        <dbReference type="ARBA" id="ARBA00022840"/>
    </source>
</evidence>
<sequence length="601" mass="67470">MKKQTKFGSTLGLIKLVGKYSQKSAWLFFFGILTTIFNSVTYIIGIILSGQIVSKTLTKNVFEQKEAFDDKTFLILIIIMLASFILYAILRSLEFRIYIVVSYSTAMNMRKIAMQKLLKMPISYYDKNKAGNLISTLVNDINNICGTLSQLLLQTFSNIAHLIITVIMMFVYSTNITLIVILTTFALFSIGLVMIKKSRPYVKKVWDDFGDLNAYVEESVKNMKITKTFGRQQNSEQKFNKIALDIKNHAFVADLYTQMFIPWFIMCTNLVVLIATALALWFKNASIPLFGAITKVPDVGFVIAYVGLLHNVTGALQGIIMTIFNSQNGVISTARINDILKLKEPDTSHETTELNNVKGHIIFNNVSFRYDTTKENWQLKNASFEALPGQTIALVGPTGAGKTTVINLLSKFYDYEKGSITIDGNELKNINKNSLNKSMAVVLQDSFMFKDTVMNNIMIGNQNAKEHQVYESTSLVSAHDLVLRLEKGYQTLLQNNDSLLSKGEKQLLSISRAILGDKKILILDEATSNIDTNTEKVIQDALANSIMKNKTSVVIAHRLSTIKNADLILFIDNGEIVERGNHESLLALQGRYAKLYKSQFD</sequence>
<keyword evidence="4" id="KW-1003">Cell membrane</keyword>
<accession>A0A449A8K5</accession>
<dbReference type="PROSITE" id="PS50893">
    <property type="entry name" value="ABC_TRANSPORTER_2"/>
    <property type="match status" value="1"/>
</dbReference>
<evidence type="ECO:0000256" key="6">
    <source>
        <dbReference type="ARBA" id="ARBA00022741"/>
    </source>
</evidence>
<protein>
    <submittedName>
        <fullName evidence="13">ABC-type multidrug/protein/lipid transport system ATPase component</fullName>
        <ecNumber evidence="13">3.6.3.-</ecNumber>
    </submittedName>
</protein>
<dbReference type="PROSITE" id="PS00211">
    <property type="entry name" value="ABC_TRANSPORTER_1"/>
    <property type="match status" value="1"/>
</dbReference>
<comment type="subcellular location">
    <subcellularLocation>
        <location evidence="1">Cell membrane</location>
        <topology evidence="1">Multi-pass membrane protein</topology>
    </subcellularLocation>
</comment>
<feature type="transmembrane region" description="Helical" evidence="10">
    <location>
        <begin position="302"/>
        <end position="324"/>
    </location>
</feature>
<dbReference type="PROSITE" id="PS50929">
    <property type="entry name" value="ABC_TM1F"/>
    <property type="match status" value="1"/>
</dbReference>
<evidence type="ECO:0000313" key="13">
    <source>
        <dbReference type="EMBL" id="VEU60588.1"/>
    </source>
</evidence>
<dbReference type="FunFam" id="3.40.50.300:FF:000221">
    <property type="entry name" value="Multidrug ABC transporter ATP-binding protein"/>
    <property type="match status" value="1"/>
</dbReference>
<keyword evidence="6" id="KW-0547">Nucleotide-binding</keyword>
<proteinExistence type="inferred from homology"/>
<evidence type="ECO:0000259" key="11">
    <source>
        <dbReference type="PROSITE" id="PS50893"/>
    </source>
</evidence>
<dbReference type="EMBL" id="LR214970">
    <property type="protein sequence ID" value="VEU60588.1"/>
    <property type="molecule type" value="Genomic_DNA"/>
</dbReference>
<dbReference type="InterPro" id="IPR003439">
    <property type="entry name" value="ABC_transporter-like_ATP-bd"/>
</dbReference>
<keyword evidence="7" id="KW-0067">ATP-binding</keyword>
<reference evidence="13 14" key="1">
    <citation type="submission" date="2019-01" db="EMBL/GenBank/DDBJ databases">
        <authorList>
            <consortium name="Pathogen Informatics"/>
        </authorList>
    </citation>
    <scope>NUCLEOTIDE SEQUENCE [LARGE SCALE GENOMIC DNA]</scope>
    <source>
        <strain evidence="13 14">NCTC10122</strain>
    </source>
</reference>
<dbReference type="SUPFAM" id="SSF52540">
    <property type="entry name" value="P-loop containing nucleoside triphosphate hydrolases"/>
    <property type="match status" value="1"/>
</dbReference>
<dbReference type="GO" id="GO:0005524">
    <property type="term" value="F:ATP binding"/>
    <property type="evidence" value="ECO:0007669"/>
    <property type="project" value="UniProtKB-KW"/>
</dbReference>
<evidence type="ECO:0000313" key="14">
    <source>
        <dbReference type="Proteomes" id="UP000290942"/>
    </source>
</evidence>
<evidence type="ECO:0000256" key="4">
    <source>
        <dbReference type="ARBA" id="ARBA00022475"/>
    </source>
</evidence>
<dbReference type="InterPro" id="IPR003593">
    <property type="entry name" value="AAA+_ATPase"/>
</dbReference>
<evidence type="ECO:0000256" key="1">
    <source>
        <dbReference type="ARBA" id="ARBA00004651"/>
    </source>
</evidence>
<dbReference type="Proteomes" id="UP000290942">
    <property type="component" value="Chromosome"/>
</dbReference>
<keyword evidence="9 10" id="KW-0472">Membrane</keyword>
<dbReference type="PANTHER" id="PTHR43394:SF1">
    <property type="entry name" value="ATP-BINDING CASSETTE SUB-FAMILY B MEMBER 10, MITOCHONDRIAL"/>
    <property type="match status" value="1"/>
</dbReference>
<dbReference type="InterPro" id="IPR011527">
    <property type="entry name" value="ABC1_TM_dom"/>
</dbReference>
<dbReference type="GO" id="GO:0015421">
    <property type="term" value="F:ABC-type oligopeptide transporter activity"/>
    <property type="evidence" value="ECO:0007669"/>
    <property type="project" value="TreeGrafter"/>
</dbReference>
<dbReference type="RefSeq" id="WP_129687526.1">
    <property type="nucleotide sequence ID" value="NZ_LR214970.1"/>
</dbReference>
<feature type="transmembrane region" description="Helical" evidence="10">
    <location>
        <begin position="176"/>
        <end position="195"/>
    </location>
</feature>
<dbReference type="SMART" id="SM00382">
    <property type="entry name" value="AAA"/>
    <property type="match status" value="1"/>
</dbReference>
<evidence type="ECO:0000256" key="9">
    <source>
        <dbReference type="ARBA" id="ARBA00023136"/>
    </source>
</evidence>
<dbReference type="Gene3D" id="3.40.50.300">
    <property type="entry name" value="P-loop containing nucleotide triphosphate hydrolases"/>
    <property type="match status" value="1"/>
</dbReference>
<dbReference type="PANTHER" id="PTHR43394">
    <property type="entry name" value="ATP-DEPENDENT PERMEASE MDL1, MITOCHONDRIAL"/>
    <property type="match status" value="1"/>
</dbReference>
<dbReference type="Pfam" id="PF00005">
    <property type="entry name" value="ABC_tran"/>
    <property type="match status" value="1"/>
</dbReference>
<feature type="transmembrane region" description="Helical" evidence="10">
    <location>
        <begin position="151"/>
        <end position="170"/>
    </location>
</feature>
<feature type="transmembrane region" description="Helical" evidence="10">
    <location>
        <begin position="73"/>
        <end position="90"/>
    </location>
</feature>
<name>A0A449A8K5_9BACT</name>
<evidence type="ECO:0000256" key="10">
    <source>
        <dbReference type="SAM" id="Phobius"/>
    </source>
</evidence>
<evidence type="ECO:0000259" key="12">
    <source>
        <dbReference type="PROSITE" id="PS50929"/>
    </source>
</evidence>
<dbReference type="InterPro" id="IPR027417">
    <property type="entry name" value="P-loop_NTPase"/>
</dbReference>
<dbReference type="SUPFAM" id="SSF90123">
    <property type="entry name" value="ABC transporter transmembrane region"/>
    <property type="match status" value="1"/>
</dbReference>
<dbReference type="Pfam" id="PF00664">
    <property type="entry name" value="ABC_membrane"/>
    <property type="match status" value="1"/>
</dbReference>
<evidence type="ECO:0000256" key="3">
    <source>
        <dbReference type="ARBA" id="ARBA00022448"/>
    </source>
</evidence>
<dbReference type="Gene3D" id="1.20.1560.10">
    <property type="entry name" value="ABC transporter type 1, transmembrane domain"/>
    <property type="match status" value="1"/>
</dbReference>
<feature type="transmembrane region" description="Helical" evidence="10">
    <location>
        <begin position="25"/>
        <end position="53"/>
    </location>
</feature>
<keyword evidence="13" id="KW-0378">Hydrolase</keyword>
<dbReference type="GO" id="GO:0005886">
    <property type="term" value="C:plasma membrane"/>
    <property type="evidence" value="ECO:0007669"/>
    <property type="project" value="UniProtKB-SubCell"/>
</dbReference>
<dbReference type="InterPro" id="IPR017871">
    <property type="entry name" value="ABC_transporter-like_CS"/>
</dbReference>
<comment type="similarity">
    <text evidence="2">Belongs to the ABC transporter superfamily.</text>
</comment>
<keyword evidence="5 10" id="KW-0812">Transmembrane</keyword>
<feature type="transmembrane region" description="Helical" evidence="10">
    <location>
        <begin position="260"/>
        <end position="282"/>
    </location>
</feature>
<dbReference type="InterPro" id="IPR039421">
    <property type="entry name" value="Type_1_exporter"/>
</dbReference>
<dbReference type="InterPro" id="IPR036640">
    <property type="entry name" value="ABC1_TM_sf"/>
</dbReference>
<keyword evidence="8 10" id="KW-1133">Transmembrane helix</keyword>
<feature type="domain" description="ABC transporter" evidence="11">
    <location>
        <begin position="361"/>
        <end position="598"/>
    </location>
</feature>
<evidence type="ECO:0000256" key="8">
    <source>
        <dbReference type="ARBA" id="ARBA00022989"/>
    </source>
</evidence>
<dbReference type="EC" id="3.6.3.-" evidence="13"/>
<gene>
    <name evidence="13" type="primary">mldB1_1</name>
    <name evidence="13" type="ORF">NCTC10122_00184</name>
</gene>
<feature type="domain" description="ABC transmembrane type-1" evidence="12">
    <location>
        <begin position="29"/>
        <end position="328"/>
    </location>
</feature>